<evidence type="ECO:0000313" key="2">
    <source>
        <dbReference type="EMBL" id="CAE8587017.1"/>
    </source>
</evidence>
<accession>A0A813DEG9</accession>
<dbReference type="SUPFAM" id="SSF53474">
    <property type="entry name" value="alpha/beta-Hydrolases"/>
    <property type="match status" value="1"/>
</dbReference>
<dbReference type="EMBL" id="CAJNNV010002329">
    <property type="protein sequence ID" value="CAE8587017.1"/>
    <property type="molecule type" value="Genomic_DNA"/>
</dbReference>
<comment type="caution">
    <text evidence="2">The sequence shown here is derived from an EMBL/GenBank/DDBJ whole genome shotgun (WGS) entry which is preliminary data.</text>
</comment>
<name>A0A813DEG9_POLGL</name>
<reference evidence="2" key="1">
    <citation type="submission" date="2021-02" db="EMBL/GenBank/DDBJ databases">
        <authorList>
            <person name="Dougan E. K."/>
            <person name="Rhodes N."/>
            <person name="Thang M."/>
            <person name="Chan C."/>
        </authorList>
    </citation>
    <scope>NUCLEOTIDE SEQUENCE</scope>
</reference>
<keyword evidence="1" id="KW-1133">Transmembrane helix</keyword>
<dbReference type="InterPro" id="IPR029058">
    <property type="entry name" value="AB_hydrolase_fold"/>
</dbReference>
<dbReference type="Gene3D" id="3.40.50.1820">
    <property type="entry name" value="alpha/beta hydrolase"/>
    <property type="match status" value="1"/>
</dbReference>
<dbReference type="AlphaFoldDB" id="A0A813DEG9"/>
<dbReference type="OrthoDB" id="448086at2759"/>
<keyword evidence="1" id="KW-0812">Transmembrane</keyword>
<dbReference type="Proteomes" id="UP000654075">
    <property type="component" value="Unassembled WGS sequence"/>
</dbReference>
<gene>
    <name evidence="2" type="ORF">PGLA1383_LOCUS5860</name>
</gene>
<organism evidence="2 3">
    <name type="scientific">Polarella glacialis</name>
    <name type="common">Dinoflagellate</name>
    <dbReference type="NCBI Taxonomy" id="89957"/>
    <lineage>
        <taxon>Eukaryota</taxon>
        <taxon>Sar</taxon>
        <taxon>Alveolata</taxon>
        <taxon>Dinophyceae</taxon>
        <taxon>Suessiales</taxon>
        <taxon>Suessiaceae</taxon>
        <taxon>Polarella</taxon>
    </lineage>
</organism>
<feature type="transmembrane region" description="Helical" evidence="1">
    <location>
        <begin position="18"/>
        <end position="39"/>
    </location>
</feature>
<feature type="transmembrane region" description="Helical" evidence="1">
    <location>
        <begin position="51"/>
        <end position="78"/>
    </location>
</feature>
<keyword evidence="3" id="KW-1185">Reference proteome</keyword>
<evidence type="ECO:0000313" key="3">
    <source>
        <dbReference type="Proteomes" id="UP000654075"/>
    </source>
</evidence>
<keyword evidence="1" id="KW-0472">Membrane</keyword>
<protein>
    <submittedName>
        <fullName evidence="2">Uncharacterized protein</fullName>
    </submittedName>
</protein>
<feature type="non-terminal residue" evidence="2">
    <location>
        <position position="1"/>
    </location>
</feature>
<evidence type="ECO:0000256" key="1">
    <source>
        <dbReference type="SAM" id="Phobius"/>
    </source>
</evidence>
<proteinExistence type="predicted"/>
<feature type="transmembrane region" description="Helical" evidence="1">
    <location>
        <begin position="84"/>
        <end position="105"/>
    </location>
</feature>
<sequence>VQIHTPQRHLKHTTLMDIHLLLLLPMCLVPGLRFLVLAADVAMLMTSRADVWLFVVFVLLPGLIDVAASCLLAVPMLILGPVGFLLTLVWMFGGLIVVPLLHAAVRLLQFRRGELDWDGSSFRDYGKETEAAVAWAEKHEKLLGSDGRLVLCGYSSGGHVAALHALTSSSSKKRRFTSVVLISGIYDLRTQGWDGFKEWLVPLFNLLYRDILGCKSEELRAASSPVAVAQSPKLELDTDCTWWVLSAQKELMGLQPFESILFGVSELCAALKAKGATVKRATCGLNHWLLIFSFDAFAKSFCESLSS</sequence>